<sequence>MKRILVIGGTGMLGGVVDHLVKSGGKVTVLARSRDKFNGMLDRFGLSEQGTVFLPVDYFDTSALTGALMEHIKLYGTFDEAVIWMRSSAKESFEAVMEFLNRTCSPAEVFRVNGSSAARQPLPENHYQSINMHHIILGFKIENGESRWLHDEEISEGVIAALVTRIPRTIIGVTEPWHRRPGY</sequence>
<dbReference type="Proteomes" id="UP000325182">
    <property type="component" value="Unassembled WGS sequence"/>
</dbReference>
<proteinExistence type="predicted"/>
<dbReference type="SUPFAM" id="SSF51735">
    <property type="entry name" value="NAD(P)-binding Rossmann-fold domains"/>
    <property type="match status" value="1"/>
</dbReference>
<dbReference type="AlphaFoldDB" id="A0A5D4MDR7"/>
<dbReference type="RefSeq" id="WP_148953783.1">
    <property type="nucleotide sequence ID" value="NZ_VTEG01000005.1"/>
</dbReference>
<dbReference type="InterPro" id="IPR036291">
    <property type="entry name" value="NAD(P)-bd_dom_sf"/>
</dbReference>
<dbReference type="EMBL" id="VTEG01000005">
    <property type="protein sequence ID" value="TYR99597.1"/>
    <property type="molecule type" value="Genomic_DNA"/>
</dbReference>
<gene>
    <name evidence="1" type="ORF">FZC84_10220</name>
</gene>
<reference evidence="1 2" key="1">
    <citation type="submission" date="2019-08" db="EMBL/GenBank/DDBJ databases">
        <title>Bacillus genomes from the desert of Cuatro Cienegas, Coahuila.</title>
        <authorList>
            <person name="Olmedo-Alvarez G."/>
        </authorList>
    </citation>
    <scope>NUCLEOTIDE SEQUENCE [LARGE SCALE GENOMIC DNA]</scope>
    <source>
        <strain evidence="1 2">CH128b_4D</strain>
    </source>
</reference>
<dbReference type="Gene3D" id="3.40.50.720">
    <property type="entry name" value="NAD(P)-binding Rossmann-like Domain"/>
    <property type="match status" value="1"/>
</dbReference>
<evidence type="ECO:0000313" key="2">
    <source>
        <dbReference type="Proteomes" id="UP000325182"/>
    </source>
</evidence>
<accession>A0A5D4MDR7</accession>
<protein>
    <recommendedName>
        <fullName evidence="3">Short chain dehydrogenase</fullName>
    </recommendedName>
</protein>
<organism evidence="1 2">
    <name type="scientific">Rossellomorea vietnamensis</name>
    <dbReference type="NCBI Taxonomy" id="218284"/>
    <lineage>
        <taxon>Bacteria</taxon>
        <taxon>Bacillati</taxon>
        <taxon>Bacillota</taxon>
        <taxon>Bacilli</taxon>
        <taxon>Bacillales</taxon>
        <taxon>Bacillaceae</taxon>
        <taxon>Rossellomorea</taxon>
    </lineage>
</organism>
<name>A0A5D4MDR7_9BACI</name>
<evidence type="ECO:0000313" key="1">
    <source>
        <dbReference type="EMBL" id="TYR99597.1"/>
    </source>
</evidence>
<comment type="caution">
    <text evidence="1">The sequence shown here is derived from an EMBL/GenBank/DDBJ whole genome shotgun (WGS) entry which is preliminary data.</text>
</comment>
<evidence type="ECO:0008006" key="3">
    <source>
        <dbReference type="Google" id="ProtNLM"/>
    </source>
</evidence>